<dbReference type="Proteomes" id="UP000307943">
    <property type="component" value="Unassembled WGS sequence"/>
</dbReference>
<comment type="caution">
    <text evidence="6">The sequence shown here is derived from an EMBL/GenBank/DDBJ whole genome shotgun (WGS) entry which is preliminary data.</text>
</comment>
<keyword evidence="3" id="KW-0804">Transcription</keyword>
<keyword evidence="1" id="KW-0805">Transcription regulation</keyword>
<feature type="domain" description="HTH araC/xylS-type" evidence="4">
    <location>
        <begin position="139"/>
        <end position="236"/>
    </location>
</feature>
<keyword evidence="2" id="KW-0238">DNA-binding</keyword>
<dbReference type="AlphaFoldDB" id="A0A5C4T0S3"/>
<dbReference type="Pfam" id="PF12833">
    <property type="entry name" value="HTH_18"/>
    <property type="match status" value="1"/>
</dbReference>
<evidence type="ECO:0000256" key="1">
    <source>
        <dbReference type="ARBA" id="ARBA00023015"/>
    </source>
</evidence>
<evidence type="ECO:0000313" key="6">
    <source>
        <dbReference type="EMBL" id="TNJ62405.1"/>
    </source>
</evidence>
<evidence type="ECO:0000256" key="3">
    <source>
        <dbReference type="ARBA" id="ARBA00023163"/>
    </source>
</evidence>
<dbReference type="SUPFAM" id="SSF53807">
    <property type="entry name" value="Helical backbone' metal receptor"/>
    <property type="match status" value="1"/>
</dbReference>
<dbReference type="EMBL" id="VDCQ01000060">
    <property type="protein sequence ID" value="TNJ62405.1"/>
    <property type="molecule type" value="Genomic_DNA"/>
</dbReference>
<evidence type="ECO:0000259" key="4">
    <source>
        <dbReference type="PROSITE" id="PS01124"/>
    </source>
</evidence>
<dbReference type="Gene3D" id="1.10.10.60">
    <property type="entry name" value="Homeodomain-like"/>
    <property type="match status" value="2"/>
</dbReference>
<dbReference type="SUPFAM" id="SSF51215">
    <property type="entry name" value="Regulatory protein AraC"/>
    <property type="match status" value="1"/>
</dbReference>
<dbReference type="SMART" id="SM00342">
    <property type="entry name" value="HTH_ARAC"/>
    <property type="match status" value="1"/>
</dbReference>
<dbReference type="InterPro" id="IPR018060">
    <property type="entry name" value="HTH_AraC"/>
</dbReference>
<dbReference type="GO" id="GO:0003700">
    <property type="term" value="F:DNA-binding transcription factor activity"/>
    <property type="evidence" value="ECO:0007669"/>
    <property type="project" value="InterPro"/>
</dbReference>
<organism evidence="6 7">
    <name type="scientific">Paenibacillus hemerocallicola</name>
    <dbReference type="NCBI Taxonomy" id="1172614"/>
    <lineage>
        <taxon>Bacteria</taxon>
        <taxon>Bacillati</taxon>
        <taxon>Bacillota</taxon>
        <taxon>Bacilli</taxon>
        <taxon>Bacillales</taxon>
        <taxon>Paenibacillaceae</taxon>
        <taxon>Paenibacillus</taxon>
    </lineage>
</organism>
<evidence type="ECO:0000313" key="7">
    <source>
        <dbReference type="Proteomes" id="UP000307943"/>
    </source>
</evidence>
<dbReference type="InterPro" id="IPR002491">
    <property type="entry name" value="ABC_transptr_periplasmic_BD"/>
</dbReference>
<dbReference type="InterPro" id="IPR037923">
    <property type="entry name" value="HTH-like"/>
</dbReference>
<keyword evidence="7" id="KW-1185">Reference proteome</keyword>
<gene>
    <name evidence="6" type="ORF">FE784_31015</name>
</gene>
<dbReference type="PANTHER" id="PTHR43280:SF2">
    <property type="entry name" value="HTH-TYPE TRANSCRIPTIONAL REGULATOR EXSA"/>
    <property type="match status" value="1"/>
</dbReference>
<dbReference type="SUPFAM" id="SSF46689">
    <property type="entry name" value="Homeodomain-like"/>
    <property type="match status" value="2"/>
</dbReference>
<name>A0A5C4T0S3_9BACL</name>
<sequence length="489" mass="56499">MLCVVTAGEGYLRLDGRLVSLQPCCAFFLRPSMKVEILVQSSCVECYLLRFGSVVLDWRQGSWSCTPGETSGMPLPPGKLPIRSIEPIAERIERMYRGLRSRPARSDGLQLQFNSLLQHMLDELSVPGESEKGEGGGIDQTIDYMYRHYKEKIRLDTLSHIAGLTQTSYSRSFKRAKGISPMEYLQHIRMDRSKRLLEQGHPIKEVSESAGFGNEFYFSRIFKQAFGMSPVFYIKRRHLRVAVACSFGYEDCLRSLGLEPEAVMNGGRNVEQTEEGHRLMVEHQLERFRRARPDLIIADSRHRPFYERLKQISPTVVLEYSADWRQMHRRIAELVGREKEAQQNFDQVEQKIHYAKNMLNSSRTSQSFSFMRLFRRKIRVQGLGQHPMNALLYTELGLRPGSSVPLDRQYREYDVGRVPPFDTDYLYIYSDLPSGSDTELLSRLGQNACWGGMNAFHNDRIRRASNWIRMSWSPIGQQRIMDELLQGET</sequence>
<reference evidence="6 7" key="1">
    <citation type="submission" date="2019-05" db="EMBL/GenBank/DDBJ databases">
        <title>We sequenced the genome of Paenibacillus hemerocallicola KCTC 33185 for further insight into its adaptation and study the phylogeny of Paenibacillus.</title>
        <authorList>
            <person name="Narsing Rao M.P."/>
        </authorList>
    </citation>
    <scope>NUCLEOTIDE SEQUENCE [LARGE SCALE GENOMIC DNA]</scope>
    <source>
        <strain evidence="6 7">KCTC 33185</strain>
    </source>
</reference>
<evidence type="ECO:0000256" key="2">
    <source>
        <dbReference type="ARBA" id="ARBA00023125"/>
    </source>
</evidence>
<dbReference type="InterPro" id="IPR009057">
    <property type="entry name" value="Homeodomain-like_sf"/>
</dbReference>
<dbReference type="Pfam" id="PF01497">
    <property type="entry name" value="Peripla_BP_2"/>
    <property type="match status" value="1"/>
</dbReference>
<dbReference type="OrthoDB" id="9807321at2"/>
<proteinExistence type="predicted"/>
<dbReference type="PROSITE" id="PS01124">
    <property type="entry name" value="HTH_ARAC_FAMILY_2"/>
    <property type="match status" value="1"/>
</dbReference>
<dbReference type="PROSITE" id="PS00041">
    <property type="entry name" value="HTH_ARAC_FAMILY_1"/>
    <property type="match status" value="1"/>
</dbReference>
<accession>A0A5C4T0S3</accession>
<evidence type="ECO:0000259" key="5">
    <source>
        <dbReference type="PROSITE" id="PS50983"/>
    </source>
</evidence>
<dbReference type="PANTHER" id="PTHR43280">
    <property type="entry name" value="ARAC-FAMILY TRANSCRIPTIONAL REGULATOR"/>
    <property type="match status" value="1"/>
</dbReference>
<dbReference type="Gene3D" id="3.40.50.1980">
    <property type="entry name" value="Nitrogenase molybdenum iron protein domain"/>
    <property type="match status" value="2"/>
</dbReference>
<dbReference type="GO" id="GO:0043565">
    <property type="term" value="F:sequence-specific DNA binding"/>
    <property type="evidence" value="ECO:0007669"/>
    <property type="project" value="InterPro"/>
</dbReference>
<dbReference type="InterPro" id="IPR018062">
    <property type="entry name" value="HTH_AraC-typ_CS"/>
</dbReference>
<dbReference type="PROSITE" id="PS50983">
    <property type="entry name" value="FE_B12_PBP"/>
    <property type="match status" value="1"/>
</dbReference>
<feature type="domain" description="Fe/B12 periplasmic-binding" evidence="5">
    <location>
        <begin position="232"/>
        <end position="489"/>
    </location>
</feature>
<protein>
    <submittedName>
        <fullName evidence="6">Helix-turn-helix domain-containing protein</fullName>
    </submittedName>
</protein>